<dbReference type="RefSeq" id="XP_018139041.1">
    <property type="nucleotide sequence ID" value="XM_018294472.1"/>
</dbReference>
<comment type="caution">
    <text evidence="1">The sequence shown here is derived from an EMBL/GenBank/DDBJ whole genome shotgun (WGS) entry which is preliminary data.</text>
</comment>
<organism evidence="1 2">
    <name type="scientific">Pochonia chlamydosporia 170</name>
    <dbReference type="NCBI Taxonomy" id="1380566"/>
    <lineage>
        <taxon>Eukaryota</taxon>
        <taxon>Fungi</taxon>
        <taxon>Dikarya</taxon>
        <taxon>Ascomycota</taxon>
        <taxon>Pezizomycotina</taxon>
        <taxon>Sordariomycetes</taxon>
        <taxon>Hypocreomycetidae</taxon>
        <taxon>Hypocreales</taxon>
        <taxon>Clavicipitaceae</taxon>
        <taxon>Pochonia</taxon>
    </lineage>
</organism>
<name>A0A179F746_METCM</name>
<dbReference type="Proteomes" id="UP000078397">
    <property type="component" value="Unassembled WGS sequence"/>
</dbReference>
<dbReference type="GeneID" id="28858466"/>
<reference evidence="1 2" key="1">
    <citation type="journal article" date="2016" name="PLoS Pathog.">
        <title>Biosynthesis of antibiotic leucinostatins in bio-control fungus Purpureocillium lilacinum and their inhibition on phytophthora revealed by genome mining.</title>
        <authorList>
            <person name="Wang G."/>
            <person name="Liu Z."/>
            <person name="Lin R."/>
            <person name="Li E."/>
            <person name="Mao Z."/>
            <person name="Ling J."/>
            <person name="Yang Y."/>
            <person name="Yin W.B."/>
            <person name="Xie B."/>
        </authorList>
    </citation>
    <scope>NUCLEOTIDE SEQUENCE [LARGE SCALE GENOMIC DNA]</scope>
    <source>
        <strain evidence="1">170</strain>
    </source>
</reference>
<dbReference type="EMBL" id="LSBJ02000001">
    <property type="protein sequence ID" value="OAQ61232.1"/>
    <property type="molecule type" value="Genomic_DNA"/>
</dbReference>
<sequence>MRRDRQPAGALIWSGLFETSAGNDQTGRDGNGASVWNYCFSTIQRSRQPGLKDRRSSKTFTSDVEGKGDGEEALHHSFQRVKKCILFKSEINRANAVWSALYDIKYQRRPHHTSIDGSNQNSQCAGVTASRCQLSFQVQFEARHGSAPSLLQKFQGLLLAASVLGPHLLYTNYTIKNADHPSILNQRFLALHDTDARGHASHYHDMHDPVSEFLGSDAPDQISSMTGKCTWAKFWFEFAWCLQARTSDLSLSSACVFMAIKTFTCICMPTSQISGHLESLLKVI</sequence>
<accession>A0A179F746</accession>
<gene>
    <name evidence="1" type="ORF">VFPPC_16719</name>
</gene>
<evidence type="ECO:0000313" key="1">
    <source>
        <dbReference type="EMBL" id="OAQ61232.1"/>
    </source>
</evidence>
<dbReference type="AlphaFoldDB" id="A0A179F746"/>
<keyword evidence="2" id="KW-1185">Reference proteome</keyword>
<dbReference type="KEGG" id="pchm:VFPPC_16719"/>
<evidence type="ECO:0000313" key="2">
    <source>
        <dbReference type="Proteomes" id="UP000078397"/>
    </source>
</evidence>
<protein>
    <submittedName>
        <fullName evidence="1">Uncharacterized protein</fullName>
    </submittedName>
</protein>
<proteinExistence type="predicted"/>